<feature type="non-terminal residue" evidence="1">
    <location>
        <position position="58"/>
    </location>
</feature>
<dbReference type="InterPro" id="IPR021842">
    <property type="entry name" value="DUF3435"/>
</dbReference>
<protein>
    <submittedName>
        <fullName evidence="1">Uncharacterized protein</fullName>
    </submittedName>
</protein>
<dbReference type="OrthoDB" id="4485682at2759"/>
<organism evidence="1 2">
    <name type="scientific">Zopfia rhizophila CBS 207.26</name>
    <dbReference type="NCBI Taxonomy" id="1314779"/>
    <lineage>
        <taxon>Eukaryota</taxon>
        <taxon>Fungi</taxon>
        <taxon>Dikarya</taxon>
        <taxon>Ascomycota</taxon>
        <taxon>Pezizomycotina</taxon>
        <taxon>Dothideomycetes</taxon>
        <taxon>Dothideomycetes incertae sedis</taxon>
        <taxon>Zopfiaceae</taxon>
        <taxon>Zopfia</taxon>
    </lineage>
</organism>
<name>A0A6A6DWW5_9PEZI</name>
<keyword evidence="2" id="KW-1185">Reference proteome</keyword>
<sequence>MNTFHLPEIIYDETLIFSPHVLLLGMLFRDRAFTAYNLTSKEELSKLYISLGRNELLL</sequence>
<dbReference type="EMBL" id="ML994639">
    <property type="protein sequence ID" value="KAF2184181.1"/>
    <property type="molecule type" value="Genomic_DNA"/>
</dbReference>
<gene>
    <name evidence="1" type="ORF">K469DRAFT_783940</name>
</gene>
<proteinExistence type="predicted"/>
<dbReference type="Proteomes" id="UP000800200">
    <property type="component" value="Unassembled WGS sequence"/>
</dbReference>
<dbReference type="AlphaFoldDB" id="A0A6A6DWW5"/>
<evidence type="ECO:0000313" key="1">
    <source>
        <dbReference type="EMBL" id="KAF2184181.1"/>
    </source>
</evidence>
<reference evidence="1" key="1">
    <citation type="journal article" date="2020" name="Stud. Mycol.">
        <title>101 Dothideomycetes genomes: a test case for predicting lifestyles and emergence of pathogens.</title>
        <authorList>
            <person name="Haridas S."/>
            <person name="Albert R."/>
            <person name="Binder M."/>
            <person name="Bloem J."/>
            <person name="Labutti K."/>
            <person name="Salamov A."/>
            <person name="Andreopoulos B."/>
            <person name="Baker S."/>
            <person name="Barry K."/>
            <person name="Bills G."/>
            <person name="Bluhm B."/>
            <person name="Cannon C."/>
            <person name="Castanera R."/>
            <person name="Culley D."/>
            <person name="Daum C."/>
            <person name="Ezra D."/>
            <person name="Gonzalez J."/>
            <person name="Henrissat B."/>
            <person name="Kuo A."/>
            <person name="Liang C."/>
            <person name="Lipzen A."/>
            <person name="Lutzoni F."/>
            <person name="Magnuson J."/>
            <person name="Mondo S."/>
            <person name="Nolan M."/>
            <person name="Ohm R."/>
            <person name="Pangilinan J."/>
            <person name="Park H.-J."/>
            <person name="Ramirez L."/>
            <person name="Alfaro M."/>
            <person name="Sun H."/>
            <person name="Tritt A."/>
            <person name="Yoshinaga Y."/>
            <person name="Zwiers L.-H."/>
            <person name="Turgeon B."/>
            <person name="Goodwin S."/>
            <person name="Spatafora J."/>
            <person name="Crous P."/>
            <person name="Grigoriev I."/>
        </authorList>
    </citation>
    <scope>NUCLEOTIDE SEQUENCE</scope>
    <source>
        <strain evidence="1">CBS 207.26</strain>
    </source>
</reference>
<accession>A0A6A6DWW5</accession>
<dbReference type="Pfam" id="PF11917">
    <property type="entry name" value="DUF3435"/>
    <property type="match status" value="1"/>
</dbReference>
<evidence type="ECO:0000313" key="2">
    <source>
        <dbReference type="Proteomes" id="UP000800200"/>
    </source>
</evidence>